<dbReference type="EMBL" id="CAVMJV010000015">
    <property type="protein sequence ID" value="CAK5054778.1"/>
    <property type="molecule type" value="Genomic_DNA"/>
</dbReference>
<accession>A0ACB0YN55</accession>
<evidence type="ECO:0000313" key="2">
    <source>
        <dbReference type="Proteomes" id="UP001497535"/>
    </source>
</evidence>
<protein>
    <submittedName>
        <fullName evidence="1">Uncharacterized protein</fullName>
    </submittedName>
</protein>
<keyword evidence="2" id="KW-1185">Reference proteome</keyword>
<proteinExistence type="predicted"/>
<sequence length="124" mass="14551">MMKILSCNKYIAVYTEKTFNKPQCCFNYSLYYFEIKCKLEGKLNKGDKWMSIGLKNSSTKKYIYYSANYATILNDKNEAFKLEISFKNNDIFGCGLVYPPTNKLDKKEEFPYIFFTKNGKQIGK</sequence>
<comment type="caution">
    <text evidence="1">The sequence shown here is derived from an EMBL/GenBank/DDBJ whole genome shotgun (WGS) entry which is preliminary data.</text>
</comment>
<evidence type="ECO:0000313" key="1">
    <source>
        <dbReference type="EMBL" id="CAK5054778.1"/>
    </source>
</evidence>
<dbReference type="Proteomes" id="UP001497535">
    <property type="component" value="Unassembled WGS sequence"/>
</dbReference>
<organism evidence="1 2">
    <name type="scientific">Meloidogyne enterolobii</name>
    <name type="common">Root-knot nematode worm</name>
    <name type="synonym">Meloidogyne mayaguensis</name>
    <dbReference type="NCBI Taxonomy" id="390850"/>
    <lineage>
        <taxon>Eukaryota</taxon>
        <taxon>Metazoa</taxon>
        <taxon>Ecdysozoa</taxon>
        <taxon>Nematoda</taxon>
        <taxon>Chromadorea</taxon>
        <taxon>Rhabditida</taxon>
        <taxon>Tylenchina</taxon>
        <taxon>Tylenchomorpha</taxon>
        <taxon>Tylenchoidea</taxon>
        <taxon>Meloidogynidae</taxon>
        <taxon>Meloidogyninae</taxon>
        <taxon>Meloidogyne</taxon>
    </lineage>
</organism>
<name>A0ACB0YN55_MELEN</name>
<reference evidence="1" key="1">
    <citation type="submission" date="2023-11" db="EMBL/GenBank/DDBJ databases">
        <authorList>
            <person name="Poullet M."/>
        </authorList>
    </citation>
    <scope>NUCLEOTIDE SEQUENCE</scope>
    <source>
        <strain evidence="1">E1834</strain>
    </source>
</reference>
<gene>
    <name evidence="1" type="ORF">MENTE1834_LOCUS14501</name>
</gene>